<dbReference type="GO" id="GO:0003700">
    <property type="term" value="F:DNA-binding transcription factor activity"/>
    <property type="evidence" value="ECO:0007669"/>
    <property type="project" value="TreeGrafter"/>
</dbReference>
<evidence type="ECO:0000259" key="3">
    <source>
        <dbReference type="PROSITE" id="PS50977"/>
    </source>
</evidence>
<feature type="domain" description="HTH tetR-type" evidence="3">
    <location>
        <begin position="14"/>
        <end position="74"/>
    </location>
</feature>
<evidence type="ECO:0000313" key="4">
    <source>
        <dbReference type="EMBL" id="TDH62784.1"/>
    </source>
</evidence>
<name>A0A4R5QHH1_9PROT</name>
<dbReference type="InterPro" id="IPR001647">
    <property type="entry name" value="HTH_TetR"/>
</dbReference>
<feature type="DNA-binding region" description="H-T-H motif" evidence="2">
    <location>
        <begin position="37"/>
        <end position="56"/>
    </location>
</feature>
<dbReference type="SUPFAM" id="SSF46689">
    <property type="entry name" value="Homeodomain-like"/>
    <property type="match status" value="1"/>
</dbReference>
<dbReference type="GO" id="GO:0000976">
    <property type="term" value="F:transcription cis-regulatory region binding"/>
    <property type="evidence" value="ECO:0007669"/>
    <property type="project" value="TreeGrafter"/>
</dbReference>
<dbReference type="RefSeq" id="WP_133288518.1">
    <property type="nucleotide sequence ID" value="NZ_SMSJ01000009.1"/>
</dbReference>
<evidence type="ECO:0000313" key="5">
    <source>
        <dbReference type="Proteomes" id="UP000295096"/>
    </source>
</evidence>
<proteinExistence type="predicted"/>
<dbReference type="OrthoDB" id="9809772at2"/>
<dbReference type="InterPro" id="IPR050109">
    <property type="entry name" value="HTH-type_TetR-like_transc_reg"/>
</dbReference>
<comment type="caution">
    <text evidence="4">The sequence shown here is derived from an EMBL/GenBank/DDBJ whole genome shotgun (WGS) entry which is preliminary data.</text>
</comment>
<keyword evidence="1 2" id="KW-0238">DNA-binding</keyword>
<dbReference type="Pfam" id="PF17937">
    <property type="entry name" value="TetR_C_28"/>
    <property type="match status" value="1"/>
</dbReference>
<dbReference type="PANTHER" id="PTHR30055">
    <property type="entry name" value="HTH-TYPE TRANSCRIPTIONAL REGULATOR RUTR"/>
    <property type="match status" value="1"/>
</dbReference>
<accession>A0A4R5QHH1</accession>
<dbReference type="PRINTS" id="PR00455">
    <property type="entry name" value="HTHTETR"/>
</dbReference>
<reference evidence="4 5" key="1">
    <citation type="journal article" date="2016" name="J. Microbiol.">
        <title>Dankookia rubra gen. nov., sp. nov., an alphaproteobacterium isolated from sediment of a shallow stream.</title>
        <authorList>
            <person name="Kim W.H."/>
            <person name="Kim D.H."/>
            <person name="Kang K."/>
            <person name="Ahn T.Y."/>
        </authorList>
    </citation>
    <scope>NUCLEOTIDE SEQUENCE [LARGE SCALE GENOMIC DNA]</scope>
    <source>
        <strain evidence="4 5">JCM30602</strain>
    </source>
</reference>
<dbReference type="Pfam" id="PF00440">
    <property type="entry name" value="TetR_N"/>
    <property type="match status" value="1"/>
</dbReference>
<dbReference type="SUPFAM" id="SSF48498">
    <property type="entry name" value="Tetracyclin repressor-like, C-terminal domain"/>
    <property type="match status" value="1"/>
</dbReference>
<dbReference type="InterPro" id="IPR036271">
    <property type="entry name" value="Tet_transcr_reg_TetR-rel_C_sf"/>
</dbReference>
<dbReference type="InterPro" id="IPR023772">
    <property type="entry name" value="DNA-bd_HTH_TetR-type_CS"/>
</dbReference>
<dbReference type="PROSITE" id="PS50977">
    <property type="entry name" value="HTH_TETR_2"/>
    <property type="match status" value="1"/>
</dbReference>
<sequence>MTDPSAYRRRKQPDLVRRTLLDCAAKLALEHGLGAVTVQAVSEAAGVTKGGLFHHFPTKQALVEAVVTDLLAQVEADIDAAIARDPKPQGAYTRAYVASTLSDPLLPESGQWAALHISIIAEPSLRRLVAEWLSARVERHRDTDSGPVLEMVRLAADGAWLACFLREEGGPVPDIPALRDRLIAMTFAG</sequence>
<dbReference type="InterPro" id="IPR009057">
    <property type="entry name" value="Homeodomain-like_sf"/>
</dbReference>
<dbReference type="EMBL" id="SMSJ01000009">
    <property type="protein sequence ID" value="TDH62784.1"/>
    <property type="molecule type" value="Genomic_DNA"/>
</dbReference>
<dbReference type="Proteomes" id="UP000295096">
    <property type="component" value="Unassembled WGS sequence"/>
</dbReference>
<dbReference type="PANTHER" id="PTHR30055:SF148">
    <property type="entry name" value="TETR-FAMILY TRANSCRIPTIONAL REGULATOR"/>
    <property type="match status" value="1"/>
</dbReference>
<organism evidence="4 5">
    <name type="scientific">Dankookia rubra</name>
    <dbReference type="NCBI Taxonomy" id="1442381"/>
    <lineage>
        <taxon>Bacteria</taxon>
        <taxon>Pseudomonadati</taxon>
        <taxon>Pseudomonadota</taxon>
        <taxon>Alphaproteobacteria</taxon>
        <taxon>Acetobacterales</taxon>
        <taxon>Roseomonadaceae</taxon>
        <taxon>Dankookia</taxon>
    </lineage>
</organism>
<evidence type="ECO:0000256" key="1">
    <source>
        <dbReference type="ARBA" id="ARBA00023125"/>
    </source>
</evidence>
<gene>
    <name evidence="4" type="ORF">E2C06_10315</name>
</gene>
<protein>
    <submittedName>
        <fullName evidence="4">TetR/AcrR family transcriptional regulator</fullName>
    </submittedName>
</protein>
<evidence type="ECO:0000256" key="2">
    <source>
        <dbReference type="PROSITE-ProRule" id="PRU00335"/>
    </source>
</evidence>
<dbReference type="Gene3D" id="1.10.357.10">
    <property type="entry name" value="Tetracycline Repressor, domain 2"/>
    <property type="match status" value="1"/>
</dbReference>
<dbReference type="PROSITE" id="PS01081">
    <property type="entry name" value="HTH_TETR_1"/>
    <property type="match status" value="1"/>
</dbReference>
<keyword evidence="5" id="KW-1185">Reference proteome</keyword>
<dbReference type="InterPro" id="IPR041479">
    <property type="entry name" value="TetR_CgmR_C"/>
</dbReference>
<dbReference type="AlphaFoldDB" id="A0A4R5QHH1"/>